<dbReference type="STRING" id="1958950.BZK31_08095"/>
<comment type="caution">
    <text evidence="2">The sequence shown here is derived from an EMBL/GenBank/DDBJ whole genome shotgun (WGS) entry which is preliminary data.</text>
</comment>
<evidence type="ECO:0000313" key="2">
    <source>
        <dbReference type="EMBL" id="ORC60261.1"/>
    </source>
</evidence>
<name>A0A1X0N9B5_9PSED</name>
<proteinExistence type="predicted"/>
<dbReference type="AlphaFoldDB" id="A0A1X0N9B5"/>
<organism evidence="2 3">
    <name type="scientific">Pseudomonas floridensis</name>
    <dbReference type="NCBI Taxonomy" id="1958950"/>
    <lineage>
        <taxon>Bacteria</taxon>
        <taxon>Pseudomonadati</taxon>
        <taxon>Pseudomonadota</taxon>
        <taxon>Gammaproteobacteria</taxon>
        <taxon>Pseudomonadales</taxon>
        <taxon>Pseudomonadaceae</taxon>
        <taxon>Pseudomonas</taxon>
    </lineage>
</organism>
<dbReference type="GO" id="GO:0003824">
    <property type="term" value="F:catalytic activity"/>
    <property type="evidence" value="ECO:0007669"/>
    <property type="project" value="InterPro"/>
</dbReference>
<dbReference type="Gene3D" id="3.40.50.620">
    <property type="entry name" value="HUPs"/>
    <property type="match status" value="1"/>
</dbReference>
<dbReference type="RefSeq" id="WP_083182210.1">
    <property type="nucleotide sequence ID" value="NZ_CBCRZR010000007.1"/>
</dbReference>
<protein>
    <recommendedName>
        <fullName evidence="1">Phosphoadenosine phosphosulphate reductase domain-containing protein</fullName>
    </recommendedName>
</protein>
<gene>
    <name evidence="2" type="ORF">BZK31_08095</name>
</gene>
<dbReference type="InterPro" id="IPR002500">
    <property type="entry name" value="PAPS_reduct_dom"/>
</dbReference>
<dbReference type="Pfam" id="PF01507">
    <property type="entry name" value="PAPS_reduct"/>
    <property type="match status" value="1"/>
</dbReference>
<keyword evidence="3" id="KW-1185">Reference proteome</keyword>
<dbReference type="Proteomes" id="UP000192815">
    <property type="component" value="Unassembled WGS sequence"/>
</dbReference>
<dbReference type="InterPro" id="IPR014729">
    <property type="entry name" value="Rossmann-like_a/b/a_fold"/>
</dbReference>
<feature type="domain" description="Phosphoadenosine phosphosulphate reductase" evidence="1">
    <location>
        <begin position="49"/>
        <end position="297"/>
    </location>
</feature>
<dbReference type="PANTHER" id="PTHR43196">
    <property type="entry name" value="SULFATE ADENYLYLTRANSFERASE SUBUNIT 2"/>
    <property type="match status" value="1"/>
</dbReference>
<accession>A0A1X0N9B5</accession>
<sequence>MQLFDVDLFSSAGVQEMPANVVRGPEKTLAEKIAGAVKAVKRVVRAGKQPVVAWSGGKDSSVTLNIAFTAIRELATEGFPVPTLNVMHSDTRMENPVIHCYNQSQMQQMQAYAKAAGIEMKVWVAKPGLSNDYLVSLVGGRIIASVGSNAKCQQMTKADPLKRVKKAILRDVSARLGRKCTDDDIVSLIGTRFDESVQRERKMSARGESAFEAVNLAADAGGHDWVLSPIAEMTTMDVFSYIGQVIAGRIECYDRFNQLVEIYRDMNGGDCMVNVYLAGRQSERPACGHRTGCWSCTRVSRDSSAESMIAKEGGEYDWLKPLNDLRNYIKARHFDPSARCWLARTIDNETGTIKIAPNSYSPAFTKELLGIMLTIQLDEFDAAQQVGIKPRFTLLDIEQLLAIEALWGRYGYQKPFTAMRVFLEVYEQGVRYEIPDIAALPKYTEADLRYPEVEVPFCDDQYQGMFNGLRSISHAAADAEFLTTTRSGMVVMDVVTSSGFEIDREGAELFVNFELDNALSRVTFDQAPTAGLHYLMGLGTIAIYKGDHGDWDRMMRMSNQIFRSNLQPILSDRDKLITRLGGKLSGQLELFTNA</sequence>
<dbReference type="InterPro" id="IPR050128">
    <property type="entry name" value="Sulfate_adenylyltrnsfr_sub2"/>
</dbReference>
<evidence type="ECO:0000259" key="1">
    <source>
        <dbReference type="Pfam" id="PF01507"/>
    </source>
</evidence>
<dbReference type="OrthoDB" id="9774475at2"/>
<dbReference type="PANTHER" id="PTHR43196:SF2">
    <property type="entry name" value="PHOSPHOADENOSINE PHOSPHOSULFATE REDUCTASE"/>
    <property type="match status" value="1"/>
</dbReference>
<dbReference type="SUPFAM" id="SSF52402">
    <property type="entry name" value="Adenine nucleotide alpha hydrolases-like"/>
    <property type="match status" value="1"/>
</dbReference>
<evidence type="ECO:0000313" key="3">
    <source>
        <dbReference type="Proteomes" id="UP000192815"/>
    </source>
</evidence>
<dbReference type="EMBL" id="MUIO01000021">
    <property type="protein sequence ID" value="ORC60261.1"/>
    <property type="molecule type" value="Genomic_DNA"/>
</dbReference>
<reference evidence="3" key="1">
    <citation type="submission" date="2017-02" db="EMBL/GenBank/DDBJ databases">
        <title>Pseudomonas floridae sp. nov., a novel pathogenic bacterial species isolated from tomato.</title>
        <authorList>
            <person name="Timilsina S."/>
            <person name="Vallad G.E."/>
            <person name="Jones J.B."/>
        </authorList>
    </citation>
    <scope>NUCLEOTIDE SEQUENCE [LARGE SCALE GENOMIC DNA]</scope>
    <source>
        <strain evidence="3">GEV388</strain>
    </source>
</reference>